<gene>
    <name evidence="1" type="ORF">DRF59_19970</name>
</gene>
<keyword evidence="2" id="KW-1185">Reference proteome</keyword>
<organism evidence="1 2">
    <name type="scientific">Chryseobacterium flavum</name>
    <dbReference type="NCBI Taxonomy" id="415851"/>
    <lineage>
        <taxon>Bacteria</taxon>
        <taxon>Pseudomonadati</taxon>
        <taxon>Bacteroidota</taxon>
        <taxon>Flavobacteriia</taxon>
        <taxon>Flavobacteriales</taxon>
        <taxon>Weeksellaceae</taxon>
        <taxon>Chryseobacterium group</taxon>
        <taxon>Chryseobacterium</taxon>
    </lineage>
</organism>
<dbReference type="OrthoDB" id="982885at2"/>
<evidence type="ECO:0000313" key="2">
    <source>
        <dbReference type="Proteomes" id="UP000256769"/>
    </source>
</evidence>
<protein>
    <submittedName>
        <fullName evidence="1">Uncharacterized protein</fullName>
    </submittedName>
</protein>
<proteinExistence type="predicted"/>
<dbReference type="RefSeq" id="WP_115964314.1">
    <property type="nucleotide sequence ID" value="NZ_CBCRVL010000026.1"/>
</dbReference>
<comment type="caution">
    <text evidence="1">The sequence shown here is derived from an EMBL/GenBank/DDBJ whole genome shotgun (WGS) entry which is preliminary data.</text>
</comment>
<evidence type="ECO:0000313" key="1">
    <source>
        <dbReference type="EMBL" id="REC64632.1"/>
    </source>
</evidence>
<dbReference type="Proteomes" id="UP000256769">
    <property type="component" value="Unassembled WGS sequence"/>
</dbReference>
<sequence>MKLLELVSYFRNGGSYEEFCQLQSLDQQSEVVEIYMKNPLKFDNDLKFFEIEKTEGIFEYESDGVIYSNLFDFYYFLEAIEESKNKQNQSFSDEEIARLLYNYAINDA</sequence>
<reference evidence="1 2" key="1">
    <citation type="journal article" date="2007" name="Int. J. Syst. Evol. Microbiol.">
        <title>Chryseobacterium flavum sp. nov., isolated from polluted soil.</title>
        <authorList>
            <person name="Zhou Y."/>
            <person name="Dong J."/>
            <person name="Wang X."/>
            <person name="Huang X."/>
            <person name="Zhang K.Y."/>
            <person name="Zhang Y.Q."/>
            <person name="Guo Y.F."/>
            <person name="Lai R."/>
            <person name="Li W.J."/>
        </authorList>
    </citation>
    <scope>NUCLEOTIDE SEQUENCE [LARGE SCALE GENOMIC DNA]</scope>
    <source>
        <strain evidence="1 2">KCTC 12877</strain>
    </source>
</reference>
<name>A0A3D9CG37_9FLAO</name>
<dbReference type="EMBL" id="QNUE01000028">
    <property type="protein sequence ID" value="REC64632.1"/>
    <property type="molecule type" value="Genomic_DNA"/>
</dbReference>
<dbReference type="AlphaFoldDB" id="A0A3D9CG37"/>
<accession>A0A3D9CG37</accession>